<evidence type="ECO:0000313" key="3">
    <source>
        <dbReference type="Proteomes" id="UP000289738"/>
    </source>
</evidence>
<proteinExistence type="predicted"/>
<protein>
    <recommendedName>
        <fullName evidence="4">Aminotransferase-like plant mobile domain-containing protein</fullName>
    </recommendedName>
</protein>
<dbReference type="Proteomes" id="UP000289738">
    <property type="component" value="Chromosome B09"/>
</dbReference>
<name>A0A444XSI1_ARAHY</name>
<dbReference type="AlphaFoldDB" id="A0A444XSI1"/>
<feature type="compositionally biased region" description="Basic and acidic residues" evidence="1">
    <location>
        <begin position="89"/>
        <end position="112"/>
    </location>
</feature>
<comment type="caution">
    <text evidence="2">The sequence shown here is derived from an EMBL/GenBank/DDBJ whole genome shotgun (WGS) entry which is preliminary data.</text>
</comment>
<evidence type="ECO:0000256" key="1">
    <source>
        <dbReference type="SAM" id="MobiDB-lite"/>
    </source>
</evidence>
<reference evidence="2 3" key="1">
    <citation type="submission" date="2019-01" db="EMBL/GenBank/DDBJ databases">
        <title>Sequencing of cultivated peanut Arachis hypogaea provides insights into genome evolution and oil improvement.</title>
        <authorList>
            <person name="Chen X."/>
        </authorList>
    </citation>
    <scope>NUCLEOTIDE SEQUENCE [LARGE SCALE GENOMIC DNA]</scope>
    <source>
        <strain evidence="3">cv. Fuhuasheng</strain>
        <tissue evidence="2">Leaves</tissue>
    </source>
</reference>
<accession>A0A444XSI1</accession>
<feature type="region of interest" description="Disordered" evidence="1">
    <location>
        <begin position="89"/>
        <end position="121"/>
    </location>
</feature>
<evidence type="ECO:0008006" key="4">
    <source>
        <dbReference type="Google" id="ProtNLM"/>
    </source>
</evidence>
<dbReference type="EMBL" id="SDMP01000019">
    <property type="protein sequence ID" value="RYQ92727.1"/>
    <property type="molecule type" value="Genomic_DNA"/>
</dbReference>
<organism evidence="2 3">
    <name type="scientific">Arachis hypogaea</name>
    <name type="common">Peanut</name>
    <dbReference type="NCBI Taxonomy" id="3818"/>
    <lineage>
        <taxon>Eukaryota</taxon>
        <taxon>Viridiplantae</taxon>
        <taxon>Streptophyta</taxon>
        <taxon>Embryophyta</taxon>
        <taxon>Tracheophyta</taxon>
        <taxon>Spermatophyta</taxon>
        <taxon>Magnoliopsida</taxon>
        <taxon>eudicotyledons</taxon>
        <taxon>Gunneridae</taxon>
        <taxon>Pentapetalae</taxon>
        <taxon>rosids</taxon>
        <taxon>fabids</taxon>
        <taxon>Fabales</taxon>
        <taxon>Fabaceae</taxon>
        <taxon>Papilionoideae</taxon>
        <taxon>50 kb inversion clade</taxon>
        <taxon>dalbergioids sensu lato</taxon>
        <taxon>Dalbergieae</taxon>
        <taxon>Pterocarpus clade</taxon>
        <taxon>Arachis</taxon>
    </lineage>
</organism>
<evidence type="ECO:0000313" key="2">
    <source>
        <dbReference type="EMBL" id="RYQ92727.1"/>
    </source>
</evidence>
<sequence length="121" mass="13896">MKIGVDRDEDQLTFKRAFILLIQMSFLLPITINKISPIHMPPIFCVDTIRNWGGHIFDFLIKGISEHVLKRKKSVDSYLYGHCQEGKAERKIDENKKKEGKKEKTQKNKDISSESDSGTSS</sequence>
<keyword evidence="3" id="KW-1185">Reference proteome</keyword>
<gene>
    <name evidence="2" type="ORF">Ahy_B09g098947</name>
</gene>